<dbReference type="AlphaFoldDB" id="A0A367X671"/>
<reference evidence="2 3" key="1">
    <citation type="submission" date="2014-07" db="EMBL/GenBank/DDBJ databases">
        <title>Draft genome sequence of Thalassospira profundimaris PR54-5.</title>
        <authorList>
            <person name="Lai Q."/>
            <person name="Shao Z."/>
        </authorList>
    </citation>
    <scope>NUCLEOTIDE SEQUENCE [LARGE SCALE GENOMIC DNA]</scope>
    <source>
        <strain evidence="2 3">PR54-5</strain>
    </source>
</reference>
<gene>
    <name evidence="2" type="ORF">TH30_02280</name>
</gene>
<accession>A0A367X671</accession>
<protein>
    <submittedName>
        <fullName evidence="2">Uncharacterized protein</fullName>
    </submittedName>
</protein>
<dbReference type="Proteomes" id="UP000252255">
    <property type="component" value="Unassembled WGS sequence"/>
</dbReference>
<sequence length="112" mass="12050">MTSRNPNIEMIRRSILLVALKGAIATIALSTLTIFGDFPSGIHLPILAVGLQLGLTASIGYFACQWQHKPKQKSSHYASDLIANLCAVWCVFIAFGIIIHSAEVASAIKSLN</sequence>
<keyword evidence="1" id="KW-1133">Transmembrane helix</keyword>
<dbReference type="EMBL" id="JPWI01000001">
    <property type="protein sequence ID" value="RCK49173.1"/>
    <property type="molecule type" value="Genomic_DNA"/>
</dbReference>
<evidence type="ECO:0000313" key="2">
    <source>
        <dbReference type="EMBL" id="RCK49173.1"/>
    </source>
</evidence>
<organism evidence="2 3">
    <name type="scientific">Thalassospira profundimaris</name>
    <dbReference type="NCBI Taxonomy" id="502049"/>
    <lineage>
        <taxon>Bacteria</taxon>
        <taxon>Pseudomonadati</taxon>
        <taxon>Pseudomonadota</taxon>
        <taxon>Alphaproteobacteria</taxon>
        <taxon>Rhodospirillales</taxon>
        <taxon>Thalassospiraceae</taxon>
        <taxon>Thalassospira</taxon>
    </lineage>
</organism>
<keyword evidence="1" id="KW-0812">Transmembrane</keyword>
<keyword evidence="1" id="KW-0472">Membrane</keyword>
<feature type="transmembrane region" description="Helical" evidence="1">
    <location>
        <begin position="15"/>
        <end position="36"/>
    </location>
</feature>
<feature type="transmembrane region" description="Helical" evidence="1">
    <location>
        <begin position="82"/>
        <end position="102"/>
    </location>
</feature>
<name>A0A367X671_9PROT</name>
<evidence type="ECO:0000313" key="3">
    <source>
        <dbReference type="Proteomes" id="UP000252255"/>
    </source>
</evidence>
<feature type="transmembrane region" description="Helical" evidence="1">
    <location>
        <begin position="42"/>
        <end position="62"/>
    </location>
</feature>
<evidence type="ECO:0000256" key="1">
    <source>
        <dbReference type="SAM" id="Phobius"/>
    </source>
</evidence>
<comment type="caution">
    <text evidence="2">The sequence shown here is derived from an EMBL/GenBank/DDBJ whole genome shotgun (WGS) entry which is preliminary data.</text>
</comment>
<proteinExistence type="predicted"/>